<dbReference type="AlphaFoldDB" id="A0AAJ1UG00"/>
<comment type="caution">
    <text evidence="1">The sequence shown here is derived from an EMBL/GenBank/DDBJ whole genome shotgun (WGS) entry which is preliminary data.</text>
</comment>
<name>A0AAJ1UG00_9RHOB</name>
<dbReference type="RefSeq" id="WP_317627060.1">
    <property type="nucleotide sequence ID" value="NZ_JANFFA010000004.1"/>
</dbReference>
<gene>
    <name evidence="1" type="ORF">NOI20_15085</name>
</gene>
<evidence type="ECO:0000313" key="1">
    <source>
        <dbReference type="EMBL" id="MDQ2095442.1"/>
    </source>
</evidence>
<organism evidence="1 2">
    <name type="scientific">Rhodalgimonas zhirmunskyi</name>
    <dbReference type="NCBI Taxonomy" id="2964767"/>
    <lineage>
        <taxon>Bacteria</taxon>
        <taxon>Pseudomonadati</taxon>
        <taxon>Pseudomonadota</taxon>
        <taxon>Alphaproteobacteria</taxon>
        <taxon>Rhodobacterales</taxon>
        <taxon>Roseobacteraceae</taxon>
        <taxon>Rhodalgimonas</taxon>
    </lineage>
</organism>
<protein>
    <submittedName>
        <fullName evidence="1">Uncharacterized protein</fullName>
    </submittedName>
</protein>
<reference evidence="1" key="1">
    <citation type="submission" date="2022-07" db="EMBL/GenBank/DDBJ databases">
        <authorList>
            <person name="Otstavnykh N."/>
            <person name="Isaeva M."/>
            <person name="Bystritskaya E."/>
        </authorList>
    </citation>
    <scope>NUCLEOTIDE SEQUENCE</scope>
    <source>
        <strain evidence="1">10Alg 79</strain>
    </source>
</reference>
<sequence>MSYDAQNSENQPDLGIISARLDGIESRVDDLAVQIGRIARMATLTAARVEIRGSGEVSGVGNAPDGSGAG</sequence>
<accession>A0AAJ1UG00</accession>
<keyword evidence="2" id="KW-1185">Reference proteome</keyword>
<dbReference type="Proteomes" id="UP001227162">
    <property type="component" value="Unassembled WGS sequence"/>
</dbReference>
<dbReference type="EMBL" id="JANFFA010000004">
    <property type="protein sequence ID" value="MDQ2095442.1"/>
    <property type="molecule type" value="Genomic_DNA"/>
</dbReference>
<proteinExistence type="predicted"/>
<reference evidence="1" key="2">
    <citation type="submission" date="2023-04" db="EMBL/GenBank/DDBJ databases">
        <title>'Rhodoalgimonas zhirmunskyi' gen. nov., isolated from a red alga.</title>
        <authorList>
            <person name="Nedashkovskaya O.I."/>
            <person name="Otstavnykh N.Y."/>
            <person name="Bystritskaya E.P."/>
            <person name="Balabanova L.A."/>
            <person name="Isaeva M.P."/>
        </authorList>
    </citation>
    <scope>NUCLEOTIDE SEQUENCE</scope>
    <source>
        <strain evidence="1">10Alg 79</strain>
    </source>
</reference>
<evidence type="ECO:0000313" key="2">
    <source>
        <dbReference type="Proteomes" id="UP001227162"/>
    </source>
</evidence>